<dbReference type="EMBL" id="CAKN01000001">
    <property type="protein sequence ID" value="CCJ32491.1"/>
    <property type="molecule type" value="Genomic_DNA"/>
</dbReference>
<reference evidence="1" key="1">
    <citation type="journal article" date="2012" name="MBio">
        <title>De novo assembly of the Pneumocystis jirovecii genome from a single bronchoalveolar lavage fluid specimen from a patient.</title>
        <authorList>
            <person name="Cisse O.H."/>
            <person name="Pagni M."/>
            <person name="Hauser P.M."/>
        </authorList>
    </citation>
    <scope>NUCLEOTIDE SEQUENCE [LARGE SCALE GENOMIC DNA]</scope>
    <source>
        <strain evidence="1">SE8</strain>
    </source>
</reference>
<protein>
    <submittedName>
        <fullName evidence="1">Orf 144</fullName>
    </submittedName>
</protein>
<sequence length="63" mass="7050">MKAIANSNPAIAIRIARGRSPRTKSRIPETIILKINPAKIFISICPAITLAPNRIPRERPHER</sequence>
<comment type="caution">
    <text evidence="1">The sequence shown here is derived from an EMBL/GenBank/DDBJ whole genome shotgun (WGS) entry which is preliminary data.</text>
</comment>
<feature type="non-terminal residue" evidence="1">
    <location>
        <position position="63"/>
    </location>
</feature>
<accession>L0PHQ3</accession>
<dbReference type="AlphaFoldDB" id="L0PHQ3"/>
<dbReference type="VEuPathDB" id="FungiDB:PNEJI1_m005013"/>
<keyword evidence="1" id="KW-0496">Mitochondrion</keyword>
<name>L0PHQ3_PNEJI</name>
<evidence type="ECO:0000313" key="1">
    <source>
        <dbReference type="EMBL" id="CCJ32491.1"/>
    </source>
</evidence>
<proteinExistence type="predicted"/>
<gene>
    <name evidence="1" type="ORF">PNEJI1_m005013</name>
</gene>
<organism>
    <name type="scientific">Pneumocystis jirovecii</name>
    <name type="common">Human pneumocystis pneumonia agent</name>
    <dbReference type="NCBI Taxonomy" id="42068"/>
    <lineage>
        <taxon>Eukaryota</taxon>
        <taxon>Fungi</taxon>
        <taxon>Dikarya</taxon>
        <taxon>Ascomycota</taxon>
        <taxon>Taphrinomycotina</taxon>
        <taxon>Pneumocystomycetes</taxon>
        <taxon>Pneumocystaceae</taxon>
        <taxon>Pneumocystis</taxon>
    </lineage>
</organism>
<geneLocation type="mitochondrion" evidence="1"/>
<dbReference type="InParanoid" id="L0PHQ3"/>